<evidence type="ECO:0000256" key="1">
    <source>
        <dbReference type="SAM" id="MobiDB-lite"/>
    </source>
</evidence>
<dbReference type="RefSeq" id="WP_348862810.1">
    <property type="nucleotide sequence ID" value="NZ_JBEAAL010000006.1"/>
</dbReference>
<evidence type="ECO:0000313" key="3">
    <source>
        <dbReference type="EMBL" id="MEQ1405327.1"/>
    </source>
</evidence>
<reference evidence="3 4" key="1">
    <citation type="submission" date="2024-05" db="EMBL/GenBank/DDBJ databases">
        <title>Neorhizobium sp. Rsf11, a plant growth promoting and heavy metal resistant PAH-degrader.</title>
        <authorList>
            <person name="Golubev S.N."/>
            <person name="Muratova A.Y."/>
            <person name="Markelova M.I."/>
        </authorList>
    </citation>
    <scope>NUCLEOTIDE SEQUENCE [LARGE SCALE GENOMIC DNA]</scope>
    <source>
        <strain evidence="3 4">Rsf11</strain>
    </source>
</reference>
<dbReference type="EMBL" id="JBEAAL010000006">
    <property type="protein sequence ID" value="MEQ1405327.1"/>
    <property type="molecule type" value="Genomic_DNA"/>
</dbReference>
<feature type="chain" id="PRO_5045059407" evidence="2">
    <location>
        <begin position="21"/>
        <end position="246"/>
    </location>
</feature>
<organism evidence="3 4">
    <name type="scientific">Neorhizobium phenanthreniclasticum</name>
    <dbReference type="NCBI Taxonomy" id="3157917"/>
    <lineage>
        <taxon>Bacteria</taxon>
        <taxon>Pseudomonadati</taxon>
        <taxon>Pseudomonadota</taxon>
        <taxon>Alphaproteobacteria</taxon>
        <taxon>Hyphomicrobiales</taxon>
        <taxon>Rhizobiaceae</taxon>
        <taxon>Rhizobium/Agrobacterium group</taxon>
        <taxon>Neorhizobium</taxon>
    </lineage>
</organism>
<comment type="caution">
    <text evidence="3">The sequence shown here is derived from an EMBL/GenBank/DDBJ whole genome shotgun (WGS) entry which is preliminary data.</text>
</comment>
<feature type="signal peptide" evidence="2">
    <location>
        <begin position="1"/>
        <end position="20"/>
    </location>
</feature>
<evidence type="ECO:0000256" key="2">
    <source>
        <dbReference type="SAM" id="SignalP"/>
    </source>
</evidence>
<gene>
    <name evidence="3" type="ORF">ABK249_10330</name>
</gene>
<dbReference type="Proteomes" id="UP001496627">
    <property type="component" value="Unassembled WGS sequence"/>
</dbReference>
<evidence type="ECO:0000313" key="4">
    <source>
        <dbReference type="Proteomes" id="UP001496627"/>
    </source>
</evidence>
<name>A0ABV0M0E9_9HYPH</name>
<accession>A0ABV0M0E9</accession>
<protein>
    <submittedName>
        <fullName evidence="3">Uncharacterized protein</fullName>
    </submittedName>
</protein>
<sequence>MPQTFIRLSMAVLFAVGVTAAGSHAFAFSELSPGVESPREPQRSQKVENLEAFEGTTLPQPGPAIDRSAQVDEKSTDAPDTDAGKTVPDDNTPLEIIHDMSTLPAPVKQMREQIVEAAASGDIERLRSLIGTGADQTQVMNGESDDPIETLKGFSGDPDGQEILAILLDILSTSAAHFDTGTPDETYVWPYFTGKSLATLTPPERVDLLRIVTAGDLAGMEENGNYNFFRVGITPDGKWKFFSGGD</sequence>
<feature type="region of interest" description="Disordered" evidence="1">
    <location>
        <begin position="53"/>
        <end position="92"/>
    </location>
</feature>
<keyword evidence="2" id="KW-0732">Signal</keyword>
<proteinExistence type="predicted"/>
<keyword evidence="4" id="KW-1185">Reference proteome</keyword>